<dbReference type="AlphaFoldDB" id="A0ABD5PAR9"/>
<evidence type="ECO:0008006" key="4">
    <source>
        <dbReference type="Google" id="ProtNLM"/>
    </source>
</evidence>
<feature type="transmembrane region" description="Helical" evidence="1">
    <location>
        <begin position="496"/>
        <end position="515"/>
    </location>
</feature>
<organism evidence="2 3">
    <name type="scientific">Halobium salinum</name>
    <dbReference type="NCBI Taxonomy" id="1364940"/>
    <lineage>
        <taxon>Archaea</taxon>
        <taxon>Methanobacteriati</taxon>
        <taxon>Methanobacteriota</taxon>
        <taxon>Stenosarchaea group</taxon>
        <taxon>Halobacteria</taxon>
        <taxon>Halobacteriales</taxon>
        <taxon>Haloferacaceae</taxon>
        <taxon>Halobium</taxon>
    </lineage>
</organism>
<feature type="transmembrane region" description="Helical" evidence="1">
    <location>
        <begin position="100"/>
        <end position="117"/>
    </location>
</feature>
<keyword evidence="1" id="KW-0812">Transmembrane</keyword>
<dbReference type="Proteomes" id="UP001595921">
    <property type="component" value="Unassembled WGS sequence"/>
</dbReference>
<feature type="transmembrane region" description="Helical" evidence="1">
    <location>
        <begin position="74"/>
        <end position="93"/>
    </location>
</feature>
<feature type="transmembrane region" description="Helical" evidence="1">
    <location>
        <begin position="180"/>
        <end position="197"/>
    </location>
</feature>
<name>A0ABD5PAR9_9EURY</name>
<feature type="transmembrane region" description="Helical" evidence="1">
    <location>
        <begin position="407"/>
        <end position="431"/>
    </location>
</feature>
<sequence>MGISSHLREFDRVAAGLGLVAALALLPLPLFISHIYAKTIPVVLGLASLAYLLGQRGETREAYPLTLPTTATHALPSLVLVGSGLMLVVANLMGSRTPTVLVIGGVTGILLMMQVAFADDADLNAGVILLQTLALGFALRFSAVLTSPMYVGLDVWEHVPNFTQGMLEANSLSGMGATKYVMAPLFHLLIGAMSMLGDVSLRTALILTVGVGMVVSVLFVYYTAEILVPTRWALLGVVLFTITGSVIRWGMHLIPSSLGLAFFLAILYLIVRVLQQETGLRDTGLLLFFFLAMALTHQVSAFILLVFLGAGWVTRLIISTGLLDRQLTAARNFHTGDVEAVPFGGYFAFNLGLLTLTWSLTPYYGKSFLATAFEFLYNSAVRQGDVSLSGPTGGGAGGPTPTLFQEILLQFDAIGFLLFFFGTTVGCLYAFRKGRATQAVLTLVAAVVVMTAFTLLPPVLGVGTFLSGRWFAFLYAIMAVVTAIGFDYLNRGLSPTAFVVLLLVFTYAFPMVMVASPKGVVDDPVVDTLQGQYNFDEQDLAAGQFTDEYANPTSSNPIGVDNPWAIQLNEKDESDYIVASVPEGGTAQEDRVLYRTYQTDRAPVFGDGNPDGEATRIYRVTPEVMCQGKSVMYANGDVMLCSNTAV</sequence>
<reference evidence="2 3" key="1">
    <citation type="journal article" date="2019" name="Int. J. Syst. Evol. Microbiol.">
        <title>The Global Catalogue of Microorganisms (GCM) 10K type strain sequencing project: providing services to taxonomists for standard genome sequencing and annotation.</title>
        <authorList>
            <consortium name="The Broad Institute Genomics Platform"/>
            <consortium name="The Broad Institute Genome Sequencing Center for Infectious Disease"/>
            <person name="Wu L."/>
            <person name="Ma J."/>
        </authorList>
    </citation>
    <scope>NUCLEOTIDE SEQUENCE [LARGE SCALE GENOMIC DNA]</scope>
    <source>
        <strain evidence="2 3">CGMCC 1.12553</strain>
    </source>
</reference>
<gene>
    <name evidence="2" type="ORF">ACFO0N_07420</name>
</gene>
<feature type="transmembrane region" description="Helical" evidence="1">
    <location>
        <begin position="123"/>
        <end position="141"/>
    </location>
</feature>
<evidence type="ECO:0000313" key="2">
    <source>
        <dbReference type="EMBL" id="MFC4357775.1"/>
    </source>
</evidence>
<feature type="transmembrane region" description="Helical" evidence="1">
    <location>
        <begin position="286"/>
        <end position="313"/>
    </location>
</feature>
<feature type="transmembrane region" description="Helical" evidence="1">
    <location>
        <begin position="472"/>
        <end position="489"/>
    </location>
</feature>
<evidence type="ECO:0000256" key="1">
    <source>
        <dbReference type="SAM" id="Phobius"/>
    </source>
</evidence>
<feature type="transmembrane region" description="Helical" evidence="1">
    <location>
        <begin position="203"/>
        <end position="224"/>
    </location>
</feature>
<dbReference type="RefSeq" id="WP_267624508.1">
    <property type="nucleotide sequence ID" value="NZ_JAODIW010000009.1"/>
</dbReference>
<keyword evidence="3" id="KW-1185">Reference proteome</keyword>
<feature type="transmembrane region" description="Helical" evidence="1">
    <location>
        <begin position="12"/>
        <end position="28"/>
    </location>
</feature>
<comment type="caution">
    <text evidence="2">The sequence shown here is derived from an EMBL/GenBank/DDBJ whole genome shotgun (WGS) entry which is preliminary data.</text>
</comment>
<feature type="transmembrane region" description="Helical" evidence="1">
    <location>
        <begin position="257"/>
        <end position="274"/>
    </location>
</feature>
<proteinExistence type="predicted"/>
<evidence type="ECO:0000313" key="3">
    <source>
        <dbReference type="Proteomes" id="UP001595921"/>
    </source>
</evidence>
<accession>A0ABD5PAR9</accession>
<keyword evidence="1" id="KW-0472">Membrane</keyword>
<feature type="transmembrane region" description="Helical" evidence="1">
    <location>
        <begin position="443"/>
        <end position="466"/>
    </location>
</feature>
<keyword evidence="1" id="KW-1133">Transmembrane helix</keyword>
<dbReference type="EMBL" id="JBHSDS010000005">
    <property type="protein sequence ID" value="MFC4357775.1"/>
    <property type="molecule type" value="Genomic_DNA"/>
</dbReference>
<protein>
    <recommendedName>
        <fullName evidence="4">Dolichyl-phosphate-mannose-protein mannosyltransferase</fullName>
    </recommendedName>
</protein>